<dbReference type="GO" id="GO:0046961">
    <property type="term" value="F:proton-transporting ATPase activity, rotational mechanism"/>
    <property type="evidence" value="ECO:0007669"/>
    <property type="project" value="TreeGrafter"/>
</dbReference>
<dbReference type="GO" id="GO:0012505">
    <property type="term" value="C:endomembrane system"/>
    <property type="evidence" value="ECO:0007669"/>
    <property type="project" value="UniProtKB-SubCell"/>
</dbReference>
<dbReference type="PANTHER" id="PTHR33445:SF1">
    <property type="entry name" value="ATP SYNTHASE SUBUNIT B"/>
    <property type="match status" value="1"/>
</dbReference>
<feature type="transmembrane region" description="Helical" evidence="13">
    <location>
        <begin position="6"/>
        <end position="23"/>
    </location>
</feature>
<dbReference type="CDD" id="cd06503">
    <property type="entry name" value="ATP-synt_Fo_b"/>
    <property type="match status" value="1"/>
</dbReference>
<comment type="caution">
    <text evidence="16">The sequence shown here is derived from an EMBL/GenBank/DDBJ whole genome shotgun (WGS) entry which is preliminary data.</text>
</comment>
<evidence type="ECO:0000256" key="10">
    <source>
        <dbReference type="ARBA" id="ARBA00023310"/>
    </source>
</evidence>
<keyword evidence="7 13" id="KW-1133">Transmembrane helix</keyword>
<dbReference type="HAMAP" id="MF_01398">
    <property type="entry name" value="ATP_synth_b_bprime"/>
    <property type="match status" value="1"/>
</dbReference>
<reference evidence="16" key="2">
    <citation type="submission" date="2021-09" db="EMBL/GenBank/DDBJ databases">
        <authorList>
            <person name="Gilroy R."/>
        </authorList>
    </citation>
    <scope>NUCLEOTIDE SEQUENCE</scope>
    <source>
        <strain evidence="16">ChiBcec21-2208</strain>
    </source>
</reference>
<evidence type="ECO:0000256" key="9">
    <source>
        <dbReference type="ARBA" id="ARBA00023136"/>
    </source>
</evidence>
<evidence type="ECO:0000256" key="13">
    <source>
        <dbReference type="HAMAP-Rule" id="MF_01398"/>
    </source>
</evidence>
<evidence type="ECO:0000256" key="8">
    <source>
        <dbReference type="ARBA" id="ARBA00023065"/>
    </source>
</evidence>
<comment type="function">
    <text evidence="11 13">F(1)F(0) ATP synthase produces ATP from ADP in the presence of a proton or sodium gradient. F-type ATPases consist of two structural domains, F(1) containing the extramembraneous catalytic core and F(0) containing the membrane proton channel, linked together by a central stalk and a peripheral stalk. During catalysis, ATP synthesis in the catalytic domain of F(1) is coupled via a rotary mechanism of the central stalk subunits to proton translocation.</text>
</comment>
<evidence type="ECO:0000256" key="11">
    <source>
        <dbReference type="ARBA" id="ARBA00025198"/>
    </source>
</evidence>
<comment type="subunit">
    <text evidence="13">F-type ATPases have 2 components, F(1) - the catalytic core - and F(0) - the membrane proton channel. F(1) has five subunits: alpha(3), beta(3), gamma(1), delta(1), epsilon(1). F(0) has three main subunits: a(1), b(2) and c(10-14). The alpha and beta chains form an alternating ring which encloses part of the gamma chain. F(1) is attached to F(0) by a central stalk formed by the gamma and epsilon chains, while a peripheral stalk is formed by the delta and b chains.</text>
</comment>
<evidence type="ECO:0000256" key="3">
    <source>
        <dbReference type="ARBA" id="ARBA00022475"/>
    </source>
</evidence>
<evidence type="ECO:0000256" key="5">
    <source>
        <dbReference type="ARBA" id="ARBA00022692"/>
    </source>
</evidence>
<dbReference type="PANTHER" id="PTHR33445">
    <property type="entry name" value="ATP SYNTHASE SUBUNIT B', CHLOROPLASTIC"/>
    <property type="match status" value="1"/>
</dbReference>
<dbReference type="EMBL" id="DYVE01000089">
    <property type="protein sequence ID" value="HJG27714.1"/>
    <property type="molecule type" value="Genomic_DNA"/>
</dbReference>
<keyword evidence="10 13" id="KW-0066">ATP synthesis</keyword>
<dbReference type="AlphaFoldDB" id="A0A921LN70"/>
<evidence type="ECO:0000256" key="7">
    <source>
        <dbReference type="ARBA" id="ARBA00022989"/>
    </source>
</evidence>
<accession>A0A921LN70</accession>
<evidence type="ECO:0000313" key="17">
    <source>
        <dbReference type="Proteomes" id="UP000782880"/>
    </source>
</evidence>
<reference evidence="16" key="1">
    <citation type="journal article" date="2021" name="PeerJ">
        <title>Extensive microbial diversity within the chicken gut microbiome revealed by metagenomics and culture.</title>
        <authorList>
            <person name="Gilroy R."/>
            <person name="Ravi A."/>
            <person name="Getino M."/>
            <person name="Pursley I."/>
            <person name="Horton D.L."/>
            <person name="Alikhan N.F."/>
            <person name="Baker D."/>
            <person name="Gharbi K."/>
            <person name="Hall N."/>
            <person name="Watson M."/>
            <person name="Adriaenssens E.M."/>
            <person name="Foster-Nyarko E."/>
            <person name="Jarju S."/>
            <person name="Secka A."/>
            <person name="Antonio M."/>
            <person name="Oren A."/>
            <person name="Chaudhuri R.R."/>
            <person name="La Ragione R."/>
            <person name="Hildebrand F."/>
            <person name="Pallen M.J."/>
        </authorList>
    </citation>
    <scope>NUCLEOTIDE SEQUENCE</scope>
    <source>
        <strain evidence="16">ChiBcec21-2208</strain>
    </source>
</reference>
<proteinExistence type="inferred from homology"/>
<evidence type="ECO:0000256" key="6">
    <source>
        <dbReference type="ARBA" id="ARBA00022781"/>
    </source>
</evidence>
<keyword evidence="2 13" id="KW-0813">Transport</keyword>
<evidence type="ECO:0000256" key="12">
    <source>
        <dbReference type="ARBA" id="ARBA00037847"/>
    </source>
</evidence>
<evidence type="ECO:0000256" key="1">
    <source>
        <dbReference type="ARBA" id="ARBA00005513"/>
    </source>
</evidence>
<dbReference type="Proteomes" id="UP000782880">
    <property type="component" value="Unassembled WGS sequence"/>
</dbReference>
<dbReference type="GO" id="GO:0045259">
    <property type="term" value="C:proton-transporting ATP synthase complex"/>
    <property type="evidence" value="ECO:0007669"/>
    <property type="project" value="UniProtKB-KW"/>
</dbReference>
<evidence type="ECO:0000256" key="2">
    <source>
        <dbReference type="ARBA" id="ARBA00022448"/>
    </source>
</evidence>
<protein>
    <recommendedName>
        <fullName evidence="13">ATP synthase subunit b</fullName>
    </recommendedName>
    <alternativeName>
        <fullName evidence="13">ATP synthase F(0) sector subunit b</fullName>
    </alternativeName>
    <alternativeName>
        <fullName evidence="13">ATPase subunit I</fullName>
    </alternativeName>
    <alternativeName>
        <fullName evidence="13">F-type ATPase subunit b</fullName>
        <shortName evidence="13">F-ATPase subunit b</shortName>
    </alternativeName>
</protein>
<evidence type="ECO:0000256" key="14">
    <source>
        <dbReference type="RuleBase" id="RU003848"/>
    </source>
</evidence>
<comment type="function">
    <text evidence="13">Component of the F(0) channel, it forms part of the peripheral stalk, linking F(1) to F(0).</text>
</comment>
<dbReference type="InterPro" id="IPR050059">
    <property type="entry name" value="ATP_synthase_B_chain"/>
</dbReference>
<keyword evidence="3 13" id="KW-1003">Cell membrane</keyword>
<dbReference type="Pfam" id="PF00430">
    <property type="entry name" value="ATP-synt_B"/>
    <property type="match status" value="1"/>
</dbReference>
<sequence>MLDIQPWTIFFTIVNLLILYFFFRKFLFGRINAVLEQREQLIRTQVEEAEKNNAEAQKTRQEYESKLAGARQEAADLVADAKRRADVAYADRMAQAEADAKQTAAEAEARIAAERSEMLRSARGEVAHLAVMAATEVAGKRLDTDSDRALAEEFLAKVGEQA</sequence>
<keyword evidence="15" id="KW-0175">Coiled coil</keyword>
<keyword evidence="9 13" id="KW-0472">Membrane</keyword>
<dbReference type="InterPro" id="IPR005864">
    <property type="entry name" value="ATP_synth_F0_bsu_bac"/>
</dbReference>
<comment type="similarity">
    <text evidence="1 13 14">Belongs to the ATPase B chain family.</text>
</comment>
<dbReference type="GO" id="GO:0005886">
    <property type="term" value="C:plasma membrane"/>
    <property type="evidence" value="ECO:0007669"/>
    <property type="project" value="UniProtKB-SubCell"/>
</dbReference>
<name>A0A921LN70_9FIRM</name>
<keyword evidence="5 13" id="KW-0812">Transmembrane</keyword>
<evidence type="ECO:0000256" key="4">
    <source>
        <dbReference type="ARBA" id="ARBA00022547"/>
    </source>
</evidence>
<keyword evidence="8 13" id="KW-0406">Ion transport</keyword>
<evidence type="ECO:0000313" key="16">
    <source>
        <dbReference type="EMBL" id="HJG27714.1"/>
    </source>
</evidence>
<dbReference type="InterPro" id="IPR002146">
    <property type="entry name" value="ATP_synth_b/b'su_bac/chlpt"/>
</dbReference>
<dbReference type="NCBIfam" id="TIGR01144">
    <property type="entry name" value="ATP_synt_b"/>
    <property type="match status" value="1"/>
</dbReference>
<keyword evidence="6 13" id="KW-0375">Hydrogen ion transport</keyword>
<organism evidence="16 17">
    <name type="scientific">Subdoligranulum variabile</name>
    <dbReference type="NCBI Taxonomy" id="214851"/>
    <lineage>
        <taxon>Bacteria</taxon>
        <taxon>Bacillati</taxon>
        <taxon>Bacillota</taxon>
        <taxon>Clostridia</taxon>
        <taxon>Eubacteriales</taxon>
        <taxon>Oscillospiraceae</taxon>
        <taxon>Subdoligranulum</taxon>
    </lineage>
</organism>
<feature type="coiled-coil region" evidence="15">
    <location>
        <begin position="32"/>
        <end position="117"/>
    </location>
</feature>
<gene>
    <name evidence="13 16" type="primary">atpF</name>
    <name evidence="16" type="ORF">K8V20_03590</name>
</gene>
<keyword evidence="4 13" id="KW-0138">CF(0)</keyword>
<comment type="subcellular location">
    <subcellularLocation>
        <location evidence="13">Cell membrane</location>
        <topology evidence="13">Single-pass membrane protein</topology>
    </subcellularLocation>
    <subcellularLocation>
        <location evidence="12">Endomembrane system</location>
        <topology evidence="12">Single-pass membrane protein</topology>
    </subcellularLocation>
</comment>
<evidence type="ECO:0000256" key="15">
    <source>
        <dbReference type="SAM" id="Coils"/>
    </source>
</evidence>
<dbReference type="GO" id="GO:0046933">
    <property type="term" value="F:proton-transporting ATP synthase activity, rotational mechanism"/>
    <property type="evidence" value="ECO:0007669"/>
    <property type="project" value="UniProtKB-UniRule"/>
</dbReference>